<keyword evidence="9" id="KW-1015">Disulfide bond</keyword>
<evidence type="ECO:0000256" key="8">
    <source>
        <dbReference type="PIRSR" id="PIRSR001093-1"/>
    </source>
</evidence>
<feature type="disulfide bond" evidence="9">
    <location>
        <begin position="504"/>
        <end position="523"/>
    </location>
</feature>
<dbReference type="InterPro" id="IPR015883">
    <property type="entry name" value="Glyco_hydro_20_cat"/>
</dbReference>
<dbReference type="Pfam" id="PF14845">
    <property type="entry name" value="Glycohydro_20b2"/>
    <property type="match status" value="1"/>
</dbReference>
<reference evidence="12 13" key="1">
    <citation type="journal article" date="2018" name="Gigascience">
        <title>Genomes of trombidid mites reveal novel predicted allergens and laterally-transferred genes associated with secondary metabolism.</title>
        <authorList>
            <person name="Dong X."/>
            <person name="Chaisiri K."/>
            <person name="Xia D."/>
            <person name="Armstrong S.D."/>
            <person name="Fang Y."/>
            <person name="Donnelly M.J."/>
            <person name="Kadowaki T."/>
            <person name="McGarry J.W."/>
            <person name="Darby A.C."/>
            <person name="Makepeace B.L."/>
        </authorList>
    </citation>
    <scope>NUCLEOTIDE SEQUENCE [LARGE SCALE GENOMIC DNA]</scope>
    <source>
        <strain evidence="12">UoL-UT</strain>
    </source>
</reference>
<keyword evidence="6" id="KW-0325">Glycoprotein</keyword>
<gene>
    <name evidence="12" type="ORF">B4U80_02399</name>
</gene>
<dbReference type="InterPro" id="IPR025705">
    <property type="entry name" value="Beta_hexosaminidase_sua/sub"/>
</dbReference>
<evidence type="ECO:0000313" key="13">
    <source>
        <dbReference type="Proteomes" id="UP000288716"/>
    </source>
</evidence>
<evidence type="ECO:0000313" key="12">
    <source>
        <dbReference type="EMBL" id="RWS29590.1"/>
    </source>
</evidence>
<evidence type="ECO:0000256" key="5">
    <source>
        <dbReference type="ARBA" id="ARBA00022801"/>
    </source>
</evidence>
<dbReference type="InterPro" id="IPR029019">
    <property type="entry name" value="HEX_eukaryotic_N"/>
</dbReference>
<evidence type="ECO:0000256" key="3">
    <source>
        <dbReference type="ARBA" id="ARBA00012663"/>
    </source>
</evidence>
<dbReference type="VEuPathDB" id="VectorBase:LDEU002449"/>
<dbReference type="GO" id="GO:0006689">
    <property type="term" value="P:ganglioside catabolic process"/>
    <property type="evidence" value="ECO:0007669"/>
    <property type="project" value="TreeGrafter"/>
</dbReference>
<comment type="catalytic activity">
    <reaction evidence="1">
        <text>Hydrolysis of terminal non-reducing N-acetyl-D-hexosamine residues in N-acetyl-beta-D-hexosaminides.</text>
        <dbReference type="EC" id="3.2.1.52"/>
    </reaction>
</comment>
<dbReference type="EMBL" id="NCKV01000848">
    <property type="protein sequence ID" value="RWS29590.1"/>
    <property type="molecule type" value="Genomic_DNA"/>
</dbReference>
<feature type="domain" description="Glycoside hydrolase family 20 catalytic" evidence="10">
    <location>
        <begin position="167"/>
        <end position="486"/>
    </location>
</feature>
<dbReference type="GO" id="GO:0005975">
    <property type="term" value="P:carbohydrate metabolic process"/>
    <property type="evidence" value="ECO:0007669"/>
    <property type="project" value="InterPro"/>
</dbReference>
<dbReference type="SUPFAM" id="SSF51445">
    <property type="entry name" value="(Trans)glycosidases"/>
    <property type="match status" value="1"/>
</dbReference>
<dbReference type="PIRSF" id="PIRSF001093">
    <property type="entry name" value="B-hxosamndse_ab_euk"/>
    <property type="match status" value="1"/>
</dbReference>
<accession>A0A443SPW6</accession>
<dbReference type="Gene3D" id="3.30.379.10">
    <property type="entry name" value="Chitobiase/beta-hexosaminidase domain 2-like"/>
    <property type="match status" value="1"/>
</dbReference>
<feature type="active site" description="Proton donor" evidence="8">
    <location>
        <position position="322"/>
    </location>
</feature>
<keyword evidence="5" id="KW-0378">Hydrolase</keyword>
<feature type="disulfide bond" evidence="9">
    <location>
        <begin position="276"/>
        <end position="327"/>
    </location>
</feature>
<dbReference type="FunFam" id="3.20.20.80:FF:000063">
    <property type="entry name" value="Beta-hexosaminidase"/>
    <property type="match status" value="1"/>
</dbReference>
<evidence type="ECO:0000256" key="2">
    <source>
        <dbReference type="ARBA" id="ARBA00006285"/>
    </source>
</evidence>
<evidence type="ECO:0000256" key="1">
    <source>
        <dbReference type="ARBA" id="ARBA00001231"/>
    </source>
</evidence>
<protein>
    <recommendedName>
        <fullName evidence="3">beta-N-acetylhexosaminidase</fullName>
        <ecNumber evidence="3">3.2.1.52</ecNumber>
    </recommendedName>
</protein>
<evidence type="ECO:0000256" key="4">
    <source>
        <dbReference type="ARBA" id="ARBA00022729"/>
    </source>
</evidence>
<dbReference type="Pfam" id="PF00728">
    <property type="entry name" value="Glyco_hydro_20"/>
    <property type="match status" value="1"/>
</dbReference>
<keyword evidence="13" id="KW-1185">Reference proteome</keyword>
<evidence type="ECO:0000256" key="6">
    <source>
        <dbReference type="ARBA" id="ARBA00023180"/>
    </source>
</evidence>
<feature type="domain" description="Beta-hexosaminidase eukaryotic type N-terminal" evidence="11">
    <location>
        <begin position="6"/>
        <end position="146"/>
    </location>
</feature>
<evidence type="ECO:0000256" key="9">
    <source>
        <dbReference type="PIRSR" id="PIRSR001093-2"/>
    </source>
</evidence>
<dbReference type="GO" id="GO:0016020">
    <property type="term" value="C:membrane"/>
    <property type="evidence" value="ECO:0007669"/>
    <property type="project" value="TreeGrafter"/>
</dbReference>
<keyword evidence="7" id="KW-0326">Glycosidase</keyword>
<comment type="similarity">
    <text evidence="2">Belongs to the glycosyl hydrolase 20 family.</text>
</comment>
<dbReference type="GO" id="GO:0030203">
    <property type="term" value="P:glycosaminoglycan metabolic process"/>
    <property type="evidence" value="ECO:0007669"/>
    <property type="project" value="TreeGrafter"/>
</dbReference>
<feature type="disulfide bond" evidence="9">
    <location>
        <begin position="39"/>
        <end position="101"/>
    </location>
</feature>
<sequence length="529" mass="61540">NANATPWPYPQSLLSAFTYYSVDANNFKFLLKDTKLEQCDILKHAIPRYEKLIFLNDCSRLDEFSFEKSMNTVKEPSVDYNRNVNYLGELMNLTIEVRHKCESMPHADMDEMYTLRLNSPDFPDQAFLFANNVWGALRGLETFSQLIYRIDGKFYVNTTFIVDFPRFSHRGFLIDTSRHYISTKKIFEHLDAMAYNKLNVFHWHIVDDQSFPYVSTKFPDLSKKGAFRQTHIYTPKDVSAVIEYARRLGIRVMVEFDTPGHSQSWGKGQEDLLTKCYSGNKTTGEYGPIDPTLPKTYKFLEKFFAEVSKVFPEKYIHLGGDEVSFQCWQSNPKITEFMKMMGFDTDYAKLENYYMQRVVDMNAKLNKSSVVWQEVYDNGVDLQKDTIVHVWLGDTAAAYHEELRKVTKSGYRAILSSPWYISNIQFGNDWQKYYDDDPQAFDAPEQQKRLIIGGEICMWGEYVDGTNLISRSWPRASPVAERLWSPDHVKNIKDAIPRLERMRCSMLQRGIRVEPVNGPGTFCNCDYAV</sequence>
<dbReference type="PRINTS" id="PR00738">
    <property type="entry name" value="GLHYDRLASE20"/>
</dbReference>
<comment type="caution">
    <text evidence="12">The sequence shown here is derived from an EMBL/GenBank/DDBJ whole genome shotgun (WGS) entry which is preliminary data.</text>
</comment>
<keyword evidence="4" id="KW-0732">Signal</keyword>
<dbReference type="STRING" id="299467.A0A443SPW6"/>
<dbReference type="CDD" id="cd06562">
    <property type="entry name" value="GH20_HexA_HexB-like"/>
    <property type="match status" value="1"/>
</dbReference>
<feature type="non-terminal residue" evidence="12">
    <location>
        <position position="1"/>
    </location>
</feature>
<evidence type="ECO:0000259" key="11">
    <source>
        <dbReference type="Pfam" id="PF14845"/>
    </source>
</evidence>
<dbReference type="EC" id="3.2.1.52" evidence="3"/>
<proteinExistence type="inferred from homology"/>
<dbReference type="Gene3D" id="3.20.20.80">
    <property type="entry name" value="Glycosidases"/>
    <property type="match status" value="1"/>
</dbReference>
<evidence type="ECO:0000256" key="7">
    <source>
        <dbReference type="ARBA" id="ARBA00023295"/>
    </source>
</evidence>
<evidence type="ECO:0000259" key="10">
    <source>
        <dbReference type="Pfam" id="PF00728"/>
    </source>
</evidence>
<dbReference type="InterPro" id="IPR029018">
    <property type="entry name" value="Hex-like_dom2"/>
</dbReference>
<dbReference type="OrthoDB" id="428480at2759"/>
<dbReference type="SUPFAM" id="SSF55545">
    <property type="entry name" value="beta-N-acetylhexosaminidase-like domain"/>
    <property type="match status" value="1"/>
</dbReference>
<dbReference type="PANTHER" id="PTHR22600">
    <property type="entry name" value="BETA-HEXOSAMINIDASE"/>
    <property type="match status" value="1"/>
</dbReference>
<dbReference type="Proteomes" id="UP000288716">
    <property type="component" value="Unassembled WGS sequence"/>
</dbReference>
<dbReference type="InterPro" id="IPR017853">
    <property type="entry name" value="GH"/>
</dbReference>
<organism evidence="12 13">
    <name type="scientific">Leptotrombidium deliense</name>
    <dbReference type="NCBI Taxonomy" id="299467"/>
    <lineage>
        <taxon>Eukaryota</taxon>
        <taxon>Metazoa</taxon>
        <taxon>Ecdysozoa</taxon>
        <taxon>Arthropoda</taxon>
        <taxon>Chelicerata</taxon>
        <taxon>Arachnida</taxon>
        <taxon>Acari</taxon>
        <taxon>Acariformes</taxon>
        <taxon>Trombidiformes</taxon>
        <taxon>Prostigmata</taxon>
        <taxon>Anystina</taxon>
        <taxon>Parasitengona</taxon>
        <taxon>Trombiculoidea</taxon>
        <taxon>Trombiculidae</taxon>
        <taxon>Leptotrombidium</taxon>
    </lineage>
</organism>
<dbReference type="GO" id="GO:0004563">
    <property type="term" value="F:beta-N-acetylhexosaminidase activity"/>
    <property type="evidence" value="ECO:0007669"/>
    <property type="project" value="UniProtKB-EC"/>
</dbReference>
<name>A0A443SPW6_9ACAR</name>
<dbReference type="PANTHER" id="PTHR22600:SF21">
    <property type="entry name" value="BETA-HEXOSAMINIDASE A"/>
    <property type="match status" value="1"/>
</dbReference>
<dbReference type="AlphaFoldDB" id="A0A443SPW6"/>
<dbReference type="GO" id="GO:0005764">
    <property type="term" value="C:lysosome"/>
    <property type="evidence" value="ECO:0007669"/>
    <property type="project" value="TreeGrafter"/>
</dbReference>